<accession>A0A0E9U0W0</accession>
<reference evidence="1" key="1">
    <citation type="submission" date="2014-11" db="EMBL/GenBank/DDBJ databases">
        <authorList>
            <person name="Amaro Gonzalez C."/>
        </authorList>
    </citation>
    <scope>NUCLEOTIDE SEQUENCE</scope>
</reference>
<name>A0A0E9U0W0_ANGAN</name>
<evidence type="ECO:0000313" key="1">
    <source>
        <dbReference type="EMBL" id="JAH58800.1"/>
    </source>
</evidence>
<reference evidence="1" key="2">
    <citation type="journal article" date="2015" name="Fish Shellfish Immunol.">
        <title>Early steps in the European eel (Anguilla anguilla)-Vibrio vulnificus interaction in the gills: Role of the RtxA13 toxin.</title>
        <authorList>
            <person name="Callol A."/>
            <person name="Pajuelo D."/>
            <person name="Ebbesson L."/>
            <person name="Teles M."/>
            <person name="MacKenzie S."/>
            <person name="Amaro C."/>
        </authorList>
    </citation>
    <scope>NUCLEOTIDE SEQUENCE</scope>
</reference>
<organism evidence="1">
    <name type="scientific">Anguilla anguilla</name>
    <name type="common">European freshwater eel</name>
    <name type="synonym">Muraena anguilla</name>
    <dbReference type="NCBI Taxonomy" id="7936"/>
    <lineage>
        <taxon>Eukaryota</taxon>
        <taxon>Metazoa</taxon>
        <taxon>Chordata</taxon>
        <taxon>Craniata</taxon>
        <taxon>Vertebrata</taxon>
        <taxon>Euteleostomi</taxon>
        <taxon>Actinopterygii</taxon>
        <taxon>Neopterygii</taxon>
        <taxon>Teleostei</taxon>
        <taxon>Anguilliformes</taxon>
        <taxon>Anguillidae</taxon>
        <taxon>Anguilla</taxon>
    </lineage>
</organism>
<protein>
    <submittedName>
        <fullName evidence="1">Uncharacterized protein</fullName>
    </submittedName>
</protein>
<sequence>MVDRVGTNHTLRNKLCFIYLMLRYFCRVELRLVYTPVLYTGVT</sequence>
<dbReference type="AlphaFoldDB" id="A0A0E9U0W0"/>
<proteinExistence type="predicted"/>
<dbReference type="EMBL" id="GBXM01049777">
    <property type="protein sequence ID" value="JAH58800.1"/>
    <property type="molecule type" value="Transcribed_RNA"/>
</dbReference>